<evidence type="ECO:0000256" key="1">
    <source>
        <dbReference type="SAM" id="Phobius"/>
    </source>
</evidence>
<feature type="transmembrane region" description="Helical" evidence="1">
    <location>
        <begin position="130"/>
        <end position="151"/>
    </location>
</feature>
<proteinExistence type="predicted"/>
<dbReference type="STRING" id="926571.NVIE_025460"/>
<reference evidence="2 3" key="1">
    <citation type="journal article" date="2014" name="Int. J. Syst. Evol. Microbiol.">
        <title>Nitrososphaera viennensis gen. nov., sp. nov., an aerobic and mesophilic, ammonia-oxidizing archaeon from soil and a member of the archaeal phylum Thaumarchaeota.</title>
        <authorList>
            <person name="Stieglmeier M."/>
            <person name="Klingl A."/>
            <person name="Alves R.J."/>
            <person name="Rittmann S.K."/>
            <person name="Melcher M."/>
            <person name="Leisch N."/>
            <person name="Schleper C."/>
        </authorList>
    </citation>
    <scope>NUCLEOTIDE SEQUENCE [LARGE SCALE GENOMIC DNA]</scope>
    <source>
        <strain evidence="2">EN76</strain>
    </source>
</reference>
<dbReference type="OrthoDB" id="385317at2157"/>
<keyword evidence="1" id="KW-1133">Transmembrane helix</keyword>
<evidence type="ECO:0000313" key="2">
    <source>
        <dbReference type="EMBL" id="AIC16816.1"/>
    </source>
</evidence>
<dbReference type="AlphaFoldDB" id="A0A060HTP0"/>
<organism evidence="2 3">
    <name type="scientific">Nitrososphaera viennensis EN76</name>
    <dbReference type="NCBI Taxonomy" id="926571"/>
    <lineage>
        <taxon>Archaea</taxon>
        <taxon>Nitrososphaerota</taxon>
        <taxon>Nitrososphaeria</taxon>
        <taxon>Nitrososphaerales</taxon>
        <taxon>Nitrososphaeraceae</taxon>
        <taxon>Nitrososphaera</taxon>
    </lineage>
</organism>
<keyword evidence="1" id="KW-0472">Membrane</keyword>
<keyword evidence="3" id="KW-1185">Reference proteome</keyword>
<keyword evidence="1" id="KW-0812">Transmembrane</keyword>
<dbReference type="KEGG" id="nvn:NVIE_025460"/>
<accession>A0A060HTP0</accession>
<dbReference type="Proteomes" id="UP000027093">
    <property type="component" value="Chromosome"/>
</dbReference>
<gene>
    <name evidence="2" type="ORF">NVIE_025460</name>
</gene>
<dbReference type="RefSeq" id="WP_075055492.1">
    <property type="nucleotide sequence ID" value="NZ_CP007536.1"/>
</dbReference>
<sequence length="154" mass="17516">MEGITIVKGDQYHCNCFSIDTRYIASLRQQLLNEGYFVPMQEDHGQVFGLAKNLDNTMQFHIKVMPNGRIEAEIEPRTDYLEHLNQQYSSPGHHYVKELLDRYRIPHGKHFHSLACMFGTIKKPETTTSVAGIVGGFFASIVILGLLNALFSEE</sequence>
<protein>
    <submittedName>
        <fullName evidence="2">Uncharacterized protein</fullName>
    </submittedName>
</protein>
<name>A0A060HTP0_9ARCH</name>
<dbReference type="EMBL" id="CP007536">
    <property type="protein sequence ID" value="AIC16816.1"/>
    <property type="molecule type" value="Genomic_DNA"/>
</dbReference>
<evidence type="ECO:0000313" key="3">
    <source>
        <dbReference type="Proteomes" id="UP000027093"/>
    </source>
</evidence>
<dbReference type="HOGENOM" id="CLU_1700336_0_0_2"/>
<dbReference type="GeneID" id="74947783"/>